<evidence type="ECO:0000313" key="1">
    <source>
        <dbReference type="EMBL" id="GJE97018.1"/>
    </source>
</evidence>
<keyword evidence="2" id="KW-1185">Reference proteome</keyword>
<dbReference type="AlphaFoldDB" id="A0A9P3LJ86"/>
<dbReference type="Proteomes" id="UP000703269">
    <property type="component" value="Unassembled WGS sequence"/>
</dbReference>
<comment type="caution">
    <text evidence="1">The sequence shown here is derived from an EMBL/GenBank/DDBJ whole genome shotgun (WGS) entry which is preliminary data.</text>
</comment>
<dbReference type="PANTHER" id="PTHR38048">
    <property type="entry name" value="EXPRESSED PROTEIN"/>
    <property type="match status" value="1"/>
</dbReference>
<accession>A0A9P3LJ86</accession>
<gene>
    <name evidence="1" type="ORF">PsYK624_132280</name>
</gene>
<dbReference type="InterPro" id="IPR053206">
    <property type="entry name" value="Dimeric_xanthone_biosynth"/>
</dbReference>
<dbReference type="PANTHER" id="PTHR38048:SF2">
    <property type="entry name" value="HEMERYTHRIN-LIKE DOMAIN-CONTAINING PROTEIN"/>
    <property type="match status" value="1"/>
</dbReference>
<protein>
    <submittedName>
        <fullName evidence="1">Hemerythrin domain-containing protein</fullName>
    </submittedName>
</protein>
<dbReference type="OrthoDB" id="58416at2759"/>
<evidence type="ECO:0000313" key="2">
    <source>
        <dbReference type="Proteomes" id="UP000703269"/>
    </source>
</evidence>
<dbReference type="EMBL" id="BPQB01000066">
    <property type="protein sequence ID" value="GJE97018.1"/>
    <property type="molecule type" value="Genomic_DNA"/>
</dbReference>
<proteinExistence type="predicted"/>
<sequence>MADTSAALRDAIEAFKPSAGGPVPNDPWTMQHWEMAGAHVTFLNALLAIYEQAPAIPPQKQTNFAGFCLLWCAVLHSHHEFEEEAYFAMYEPKLDTRFVQEEHGAFQEGITAFESYLASCLPAGHPYGLDKTTPADQTPTPFDGAKLRELIDSFAPPLSVHLVNEVTHLEPEKLKAAGLTEAEMKHIAEVTQAYVKKYPVTRFLTFAMLCKPKWTAFPPVPGLLKHVLVPYVFAIPYRRFWEFVPKSN</sequence>
<name>A0A9P3LJ86_9APHY</name>
<reference evidence="1 2" key="1">
    <citation type="submission" date="2021-08" db="EMBL/GenBank/DDBJ databases">
        <title>Draft Genome Sequence of Phanerochaete sordida strain YK-624.</title>
        <authorList>
            <person name="Mori T."/>
            <person name="Dohra H."/>
            <person name="Suzuki T."/>
            <person name="Kawagishi H."/>
            <person name="Hirai H."/>
        </authorList>
    </citation>
    <scope>NUCLEOTIDE SEQUENCE [LARGE SCALE GENOMIC DNA]</scope>
    <source>
        <strain evidence="1 2">YK-624</strain>
    </source>
</reference>
<organism evidence="1 2">
    <name type="scientific">Phanerochaete sordida</name>
    <dbReference type="NCBI Taxonomy" id="48140"/>
    <lineage>
        <taxon>Eukaryota</taxon>
        <taxon>Fungi</taxon>
        <taxon>Dikarya</taxon>
        <taxon>Basidiomycota</taxon>
        <taxon>Agaricomycotina</taxon>
        <taxon>Agaricomycetes</taxon>
        <taxon>Polyporales</taxon>
        <taxon>Phanerochaetaceae</taxon>
        <taxon>Phanerochaete</taxon>
    </lineage>
</organism>